<proteinExistence type="inferred from homology"/>
<dbReference type="Pfam" id="PF08569">
    <property type="entry name" value="Mo25"/>
    <property type="match status" value="1"/>
</dbReference>
<comment type="caution">
    <text evidence="2">The sequence shown here is derived from an EMBL/GenBank/DDBJ whole genome shotgun (WGS) entry which is preliminary data.</text>
</comment>
<sequence length="111" mass="12840">MCAGQCHDWMYTGLCHAHAGWVWQWTVSCWWVQDSSKNIQISAFHIFKIFVANPNKPREIKVILAKNHERLLALLQSLSGGKGADDDQFEEEKELIIKEIQRVSRLPNLVH</sequence>
<dbReference type="Gene3D" id="1.25.10.10">
    <property type="entry name" value="Leucine-rich Repeat Variant"/>
    <property type="match status" value="1"/>
</dbReference>
<dbReference type="PANTHER" id="PTHR10182:SF3">
    <property type="entry name" value="PROTEIN MO25"/>
    <property type="match status" value="1"/>
</dbReference>
<dbReference type="EMBL" id="QGNW01001113">
    <property type="protein sequence ID" value="RVW55569.1"/>
    <property type="molecule type" value="Genomic_DNA"/>
</dbReference>
<name>A0A438F6D5_VITVI</name>
<dbReference type="SUPFAM" id="SSF48371">
    <property type="entry name" value="ARM repeat"/>
    <property type="match status" value="1"/>
</dbReference>
<gene>
    <name evidence="2" type="primary">mop-25.2_1</name>
    <name evidence="2" type="ORF">CK203_105752</name>
</gene>
<dbReference type="InterPro" id="IPR013878">
    <property type="entry name" value="Mo25"/>
</dbReference>
<reference evidence="2 3" key="1">
    <citation type="journal article" date="2018" name="PLoS Genet.">
        <title>Population sequencing reveals clonal diversity and ancestral inbreeding in the grapevine cultivar Chardonnay.</title>
        <authorList>
            <person name="Roach M.J."/>
            <person name="Johnson D.L."/>
            <person name="Bohlmann J."/>
            <person name="van Vuuren H.J."/>
            <person name="Jones S.J."/>
            <person name="Pretorius I.S."/>
            <person name="Schmidt S.A."/>
            <person name="Borneman A.R."/>
        </authorList>
    </citation>
    <scope>NUCLEOTIDE SEQUENCE [LARGE SCALE GENOMIC DNA]</scope>
    <source>
        <strain evidence="3">cv. Chardonnay</strain>
        <tissue evidence="2">Leaf</tissue>
    </source>
</reference>
<dbReference type="Proteomes" id="UP000288805">
    <property type="component" value="Unassembled WGS sequence"/>
</dbReference>
<protein>
    <submittedName>
        <fullName evidence="2">MO25-like protein 2</fullName>
    </submittedName>
</protein>
<dbReference type="InterPro" id="IPR011989">
    <property type="entry name" value="ARM-like"/>
</dbReference>
<dbReference type="InterPro" id="IPR016024">
    <property type="entry name" value="ARM-type_fold"/>
</dbReference>
<evidence type="ECO:0000313" key="2">
    <source>
        <dbReference type="EMBL" id="RVW55569.1"/>
    </source>
</evidence>
<accession>A0A438F6D5</accession>
<evidence type="ECO:0000313" key="3">
    <source>
        <dbReference type="Proteomes" id="UP000288805"/>
    </source>
</evidence>
<evidence type="ECO:0000256" key="1">
    <source>
        <dbReference type="ARBA" id="ARBA00011012"/>
    </source>
</evidence>
<comment type="similarity">
    <text evidence="1">Belongs to the Mo25 family.</text>
</comment>
<organism evidence="2 3">
    <name type="scientific">Vitis vinifera</name>
    <name type="common">Grape</name>
    <dbReference type="NCBI Taxonomy" id="29760"/>
    <lineage>
        <taxon>Eukaryota</taxon>
        <taxon>Viridiplantae</taxon>
        <taxon>Streptophyta</taxon>
        <taxon>Embryophyta</taxon>
        <taxon>Tracheophyta</taxon>
        <taxon>Spermatophyta</taxon>
        <taxon>Magnoliopsida</taxon>
        <taxon>eudicotyledons</taxon>
        <taxon>Gunneridae</taxon>
        <taxon>Pentapetalae</taxon>
        <taxon>rosids</taxon>
        <taxon>Vitales</taxon>
        <taxon>Vitaceae</taxon>
        <taxon>Viteae</taxon>
        <taxon>Vitis</taxon>
    </lineage>
</organism>
<dbReference type="AlphaFoldDB" id="A0A438F6D5"/>
<dbReference type="PANTHER" id="PTHR10182">
    <property type="entry name" value="CALCIUM-BINDING PROTEIN 39-RELATED"/>
    <property type="match status" value="1"/>
</dbReference>